<evidence type="ECO:0000313" key="2">
    <source>
        <dbReference type="Proteomes" id="UP000188268"/>
    </source>
</evidence>
<comment type="caution">
    <text evidence="1">The sequence shown here is derived from an EMBL/GenBank/DDBJ whole genome shotgun (WGS) entry which is preliminary data.</text>
</comment>
<evidence type="ECO:0000313" key="1">
    <source>
        <dbReference type="EMBL" id="OMO57341.1"/>
    </source>
</evidence>
<proteinExistence type="predicted"/>
<organism evidence="1 2">
    <name type="scientific">Corchorus capsularis</name>
    <name type="common">Jute</name>
    <dbReference type="NCBI Taxonomy" id="210143"/>
    <lineage>
        <taxon>Eukaryota</taxon>
        <taxon>Viridiplantae</taxon>
        <taxon>Streptophyta</taxon>
        <taxon>Embryophyta</taxon>
        <taxon>Tracheophyta</taxon>
        <taxon>Spermatophyta</taxon>
        <taxon>Magnoliopsida</taxon>
        <taxon>eudicotyledons</taxon>
        <taxon>Gunneridae</taxon>
        <taxon>Pentapetalae</taxon>
        <taxon>rosids</taxon>
        <taxon>malvids</taxon>
        <taxon>Malvales</taxon>
        <taxon>Malvaceae</taxon>
        <taxon>Grewioideae</taxon>
        <taxon>Apeibeae</taxon>
        <taxon>Corchorus</taxon>
    </lineage>
</organism>
<reference evidence="1 2" key="1">
    <citation type="submission" date="2013-09" db="EMBL/GenBank/DDBJ databases">
        <title>Corchorus capsularis genome sequencing.</title>
        <authorList>
            <person name="Alam M."/>
            <person name="Haque M.S."/>
            <person name="Islam M.S."/>
            <person name="Emdad E.M."/>
            <person name="Islam M.M."/>
            <person name="Ahmed B."/>
            <person name="Halim A."/>
            <person name="Hossen Q.M.M."/>
            <person name="Hossain M.Z."/>
            <person name="Ahmed R."/>
            <person name="Khan M.M."/>
            <person name="Islam R."/>
            <person name="Rashid M.M."/>
            <person name="Khan S.A."/>
            <person name="Rahman M.S."/>
            <person name="Alam M."/>
        </authorList>
    </citation>
    <scope>NUCLEOTIDE SEQUENCE [LARGE SCALE GENOMIC DNA]</scope>
    <source>
        <strain evidence="2">cv. CVL-1</strain>
        <tissue evidence="1">Whole seedling</tissue>
    </source>
</reference>
<accession>A0A1R3GH00</accession>
<dbReference type="Gramene" id="OMO57341">
    <property type="protein sequence ID" value="OMO57341"/>
    <property type="gene ID" value="CCACVL1_25825"/>
</dbReference>
<gene>
    <name evidence="1" type="ORF">CCACVL1_25825</name>
</gene>
<dbReference type="Proteomes" id="UP000188268">
    <property type="component" value="Unassembled WGS sequence"/>
</dbReference>
<dbReference type="EMBL" id="AWWV01014379">
    <property type="protein sequence ID" value="OMO57341.1"/>
    <property type="molecule type" value="Genomic_DNA"/>
</dbReference>
<sequence length="32" mass="3720">MDFDNYEILNILKGKVGEPHEAKNTGRERVFV</sequence>
<keyword evidence="2" id="KW-1185">Reference proteome</keyword>
<name>A0A1R3GH00_COCAP</name>
<dbReference type="AlphaFoldDB" id="A0A1R3GH00"/>
<protein>
    <submittedName>
        <fullName evidence="1">Uncharacterized protein</fullName>
    </submittedName>
</protein>